<dbReference type="InterPro" id="IPR002347">
    <property type="entry name" value="SDR_fam"/>
</dbReference>
<dbReference type="InterPro" id="IPR036291">
    <property type="entry name" value="NAD(P)-bd_dom_sf"/>
</dbReference>
<dbReference type="PANTHER" id="PTHR43976:SF16">
    <property type="entry name" value="SHORT-CHAIN DEHYDROGENASE_REDUCTASE FAMILY PROTEIN"/>
    <property type="match status" value="1"/>
</dbReference>
<protein>
    <submittedName>
        <fullName evidence="4">SDR family NAD(P)-dependent oxidoreductase</fullName>
    </submittedName>
</protein>
<accession>A0A437H204</accession>
<proteinExistence type="inferred from homology"/>
<evidence type="ECO:0000256" key="1">
    <source>
        <dbReference type="ARBA" id="ARBA00006484"/>
    </source>
</evidence>
<evidence type="ECO:0000256" key="3">
    <source>
        <dbReference type="RuleBase" id="RU000363"/>
    </source>
</evidence>
<evidence type="ECO:0000313" key="5">
    <source>
        <dbReference type="Proteomes" id="UP000283003"/>
    </source>
</evidence>
<keyword evidence="5" id="KW-1185">Reference proteome</keyword>
<dbReference type="Pfam" id="PF00106">
    <property type="entry name" value="adh_short"/>
    <property type="match status" value="1"/>
</dbReference>
<dbReference type="PRINTS" id="PR00080">
    <property type="entry name" value="SDRFAMILY"/>
</dbReference>
<dbReference type="EMBL" id="RXOL01000001">
    <property type="protein sequence ID" value="RVQ69658.1"/>
    <property type="molecule type" value="Genomic_DNA"/>
</dbReference>
<dbReference type="AlphaFoldDB" id="A0A437H204"/>
<dbReference type="Proteomes" id="UP000283003">
    <property type="component" value="Unassembled WGS sequence"/>
</dbReference>
<dbReference type="OrthoDB" id="9793825at2"/>
<comment type="similarity">
    <text evidence="1 3">Belongs to the short-chain dehydrogenases/reductases (SDR) family.</text>
</comment>
<dbReference type="PANTHER" id="PTHR43976">
    <property type="entry name" value="SHORT CHAIN DEHYDROGENASE"/>
    <property type="match status" value="1"/>
</dbReference>
<comment type="caution">
    <text evidence="4">The sequence shown here is derived from an EMBL/GenBank/DDBJ whole genome shotgun (WGS) entry which is preliminary data.</text>
</comment>
<dbReference type="GO" id="GO:0016491">
    <property type="term" value="F:oxidoreductase activity"/>
    <property type="evidence" value="ECO:0007669"/>
    <property type="project" value="UniProtKB-KW"/>
</dbReference>
<reference evidence="4 5" key="1">
    <citation type="submission" date="2018-12" db="EMBL/GenBank/DDBJ databases">
        <title>Croceicoccus ponticola sp. nov., a lipolytic bacterium isolated from seawater.</title>
        <authorList>
            <person name="Yoon J.-H."/>
        </authorList>
    </citation>
    <scope>NUCLEOTIDE SEQUENCE [LARGE SCALE GENOMIC DNA]</scope>
    <source>
        <strain evidence="4 5">GM-16</strain>
    </source>
</reference>
<dbReference type="PRINTS" id="PR00081">
    <property type="entry name" value="GDHRDH"/>
</dbReference>
<dbReference type="SUPFAM" id="SSF51735">
    <property type="entry name" value="NAD(P)-binding Rossmann-fold domains"/>
    <property type="match status" value="1"/>
</dbReference>
<name>A0A437H204_9SPHN</name>
<organism evidence="4 5">
    <name type="scientific">Croceicoccus ponticola</name>
    <dbReference type="NCBI Taxonomy" id="2217664"/>
    <lineage>
        <taxon>Bacteria</taxon>
        <taxon>Pseudomonadati</taxon>
        <taxon>Pseudomonadota</taxon>
        <taxon>Alphaproteobacteria</taxon>
        <taxon>Sphingomonadales</taxon>
        <taxon>Erythrobacteraceae</taxon>
        <taxon>Croceicoccus</taxon>
    </lineage>
</organism>
<sequence length="269" mass="28306">MGRLKRWLITGVSGGLGLAIAQAALDRGDMVFGTVRSVAARNRFEELAPGRSVAAILDLSDASVEIREVVESAATALGNIDVLVNNAGYCLLGALEEISEAEVAHIMTVNFRAPLEIIRAALPYLRDTCGRIINISSMAALQGTTGLGLYCASKAALTSATETLDAELRPFGIRATSVEATALRTGFAGSGLTSAAGRLPQYSEMRAQRETAFSLSNNNQPNDPAEIAQHVLEHADSTNPPVHVALGIDAAVKAAAICQARTEEYISQQ</sequence>
<evidence type="ECO:0000313" key="4">
    <source>
        <dbReference type="EMBL" id="RVQ69658.1"/>
    </source>
</evidence>
<dbReference type="InterPro" id="IPR051911">
    <property type="entry name" value="SDR_oxidoreductase"/>
</dbReference>
<evidence type="ECO:0000256" key="2">
    <source>
        <dbReference type="ARBA" id="ARBA00023002"/>
    </source>
</evidence>
<keyword evidence="2" id="KW-0560">Oxidoreductase</keyword>
<gene>
    <name evidence="4" type="ORF">EKN06_05730</name>
</gene>
<dbReference type="Gene3D" id="3.40.50.720">
    <property type="entry name" value="NAD(P)-binding Rossmann-like Domain"/>
    <property type="match status" value="1"/>
</dbReference>